<reference evidence="1 2" key="1">
    <citation type="journal article" date="2016" name="Front. Microbiol.">
        <title>Comparative Genomic Analysis Reveals a Diverse Repertoire of Genes Involved in Prokaryote-Eukaryote Interactions within the Pseudovibrio Genus.</title>
        <authorList>
            <person name="Romano S."/>
            <person name="Fernandez-Guerra A."/>
            <person name="Reen F.J."/>
            <person name="Glockner F.O."/>
            <person name="Crowley S.P."/>
            <person name="O'Sullivan O."/>
            <person name="Cotter P.D."/>
            <person name="Adams C."/>
            <person name="Dobson A.D."/>
            <person name="O'Gara F."/>
        </authorList>
    </citation>
    <scope>NUCLEOTIDE SEQUENCE [LARGE SCALE GENOMIC DNA]</scope>
    <source>
        <strain evidence="1 2">Ad2</strain>
    </source>
</reference>
<dbReference type="AlphaFoldDB" id="A0A165YYM8"/>
<comment type="caution">
    <text evidence="1">The sequence shown here is derived from an EMBL/GenBank/DDBJ whole genome shotgun (WGS) entry which is preliminary data.</text>
</comment>
<gene>
    <name evidence="1" type="ORF">PsAD2_02105</name>
</gene>
<dbReference type="PATRIC" id="fig|989403.3.peg.2250"/>
<evidence type="ECO:0000313" key="1">
    <source>
        <dbReference type="EMBL" id="KZL19352.1"/>
    </source>
</evidence>
<proteinExistence type="predicted"/>
<evidence type="ECO:0008006" key="3">
    <source>
        <dbReference type="Google" id="ProtNLM"/>
    </source>
</evidence>
<dbReference type="STRING" id="989403.SAMN05421798_102603"/>
<keyword evidence="2" id="KW-1185">Reference proteome</keyword>
<dbReference type="EMBL" id="LMCB01000015">
    <property type="protein sequence ID" value="KZL19352.1"/>
    <property type="molecule type" value="Genomic_DNA"/>
</dbReference>
<name>A0A165YYM8_9HYPH</name>
<evidence type="ECO:0000313" key="2">
    <source>
        <dbReference type="Proteomes" id="UP000076577"/>
    </source>
</evidence>
<sequence>MLTKLRDRTVYLEPYGLKRVFPDLKGHEASNYRDTFDASTLFYDVFRSHDGRHIIMVGPKPLGFEEKLLKAKFFQGDKLLRARHRKLKQVHEVWIKVSPDQEIAVIDVEINGTHGQLEVSPNPSRDFKGKRVLSTLCKDTPVPWILDWLRFHVTNHGVDALVLFENSEDPAHADDIHQAILQENLKISVEIVHAPFKYGPPKLHAVKFLQRSLLQLLRWKYVQPSEALLFCDVDEFVVCQDGKSIFDGLKKSFLGYFLIPGVWVEPVTQTDQSQLKTLGDRRHHMFQHTMDPPKETHRKWVAAPSRIPKSIQFKAHGVRPEPKYAAWLHPFFTRQKPYLKTSKLFHFRAMSTSWKSDREAISPVSSDKHSLHKDLNTACETAFPHLAKVREPS</sequence>
<protein>
    <recommendedName>
        <fullName evidence="3">Glycosyltransferase family 92 protein</fullName>
    </recommendedName>
</protein>
<organism evidence="1 2">
    <name type="scientific">Pseudovibrio axinellae</name>
    <dbReference type="NCBI Taxonomy" id="989403"/>
    <lineage>
        <taxon>Bacteria</taxon>
        <taxon>Pseudomonadati</taxon>
        <taxon>Pseudomonadota</taxon>
        <taxon>Alphaproteobacteria</taxon>
        <taxon>Hyphomicrobiales</taxon>
        <taxon>Stappiaceae</taxon>
        <taxon>Pseudovibrio</taxon>
    </lineage>
</organism>
<accession>A0A165YYM8</accession>
<dbReference type="Proteomes" id="UP000076577">
    <property type="component" value="Unassembled WGS sequence"/>
</dbReference>